<comment type="caution">
    <text evidence="2">The sequence shown here is derived from an EMBL/GenBank/DDBJ whole genome shotgun (WGS) entry which is preliminary data.</text>
</comment>
<dbReference type="Gene3D" id="3.30.1180.10">
    <property type="match status" value="1"/>
</dbReference>
<organism evidence="2 3">
    <name type="scientific">Peribacillus faecalis</name>
    <dbReference type="NCBI Taxonomy" id="2772559"/>
    <lineage>
        <taxon>Bacteria</taxon>
        <taxon>Bacillati</taxon>
        <taxon>Bacillota</taxon>
        <taxon>Bacilli</taxon>
        <taxon>Bacillales</taxon>
        <taxon>Bacillaceae</taxon>
        <taxon>Peribacillus</taxon>
    </lineage>
</organism>
<evidence type="ECO:0000313" key="3">
    <source>
        <dbReference type="Proteomes" id="UP000602076"/>
    </source>
</evidence>
<keyword evidence="3" id="KW-1185">Reference proteome</keyword>
<dbReference type="InterPro" id="IPR003797">
    <property type="entry name" value="DegV"/>
</dbReference>
<dbReference type="PROSITE" id="PS51482">
    <property type="entry name" value="DEGV"/>
    <property type="match status" value="1"/>
</dbReference>
<sequence length="286" mass="32061">MTKKIAWVTDSTAYIPEELQNHPDLYVVPLTITFSNETYEDGVNLDPLKLYAKLNTEKEVPKTSQPSPGKFAELFEQLKGKYEAAIGITISSDLSGTMSSCKTGGDLANFPVEVVDSKAMSVAITRLIEIGMELAEQNLSYTEIAAQLREESRKIETYMVLGNLDQFYKGGRMSGTKYLIGNLLNIKPIIRIYDGKFDLFEKVRSEKRATKRMLELFEKANAKGAIDKLYIMHGNVLEKALEYKELFLNRFPGIKEVVICELTATISVHSGEGTVVLAWANKDPHF</sequence>
<protein>
    <submittedName>
        <fullName evidence="2">DegV family protein</fullName>
    </submittedName>
</protein>
<dbReference type="EMBL" id="JACXSI010000002">
    <property type="protein sequence ID" value="MBD3107023.1"/>
    <property type="molecule type" value="Genomic_DNA"/>
</dbReference>
<dbReference type="NCBIfam" id="TIGR00762">
    <property type="entry name" value="DegV"/>
    <property type="match status" value="1"/>
</dbReference>
<gene>
    <name evidence="2" type="ORF">IEO70_01410</name>
</gene>
<reference evidence="2" key="1">
    <citation type="submission" date="2020-09" db="EMBL/GenBank/DDBJ databases">
        <title>Bacillus faecalis sp. nov., a moderately halophilic bacterium isolated from cow faeces.</title>
        <authorList>
            <person name="Jiang L."/>
            <person name="Lee J."/>
        </authorList>
    </citation>
    <scope>NUCLEOTIDE SEQUENCE</scope>
    <source>
        <strain evidence="2">AGMB 02131</strain>
    </source>
</reference>
<dbReference type="Gene3D" id="3.40.50.10170">
    <property type="match status" value="1"/>
</dbReference>
<dbReference type="PANTHER" id="PTHR33434:SF2">
    <property type="entry name" value="FATTY ACID-BINDING PROTEIN TM_1468"/>
    <property type="match status" value="1"/>
</dbReference>
<keyword evidence="1" id="KW-0446">Lipid-binding</keyword>
<dbReference type="InterPro" id="IPR043168">
    <property type="entry name" value="DegV_C"/>
</dbReference>
<dbReference type="SUPFAM" id="SSF82549">
    <property type="entry name" value="DAK1/DegV-like"/>
    <property type="match status" value="1"/>
</dbReference>
<dbReference type="GO" id="GO:0008289">
    <property type="term" value="F:lipid binding"/>
    <property type="evidence" value="ECO:0007669"/>
    <property type="project" value="UniProtKB-KW"/>
</dbReference>
<accession>A0A927CT26</accession>
<dbReference type="PANTHER" id="PTHR33434">
    <property type="entry name" value="DEGV DOMAIN-CONTAINING PROTEIN DR_1986-RELATED"/>
    <property type="match status" value="1"/>
</dbReference>
<dbReference type="InterPro" id="IPR050270">
    <property type="entry name" value="DegV_domain_contain"/>
</dbReference>
<evidence type="ECO:0000256" key="1">
    <source>
        <dbReference type="ARBA" id="ARBA00023121"/>
    </source>
</evidence>
<dbReference type="AlphaFoldDB" id="A0A927CT26"/>
<name>A0A927CT26_9BACI</name>
<dbReference type="RefSeq" id="WP_190996572.1">
    <property type="nucleotide sequence ID" value="NZ_JACXSI010000002.1"/>
</dbReference>
<evidence type="ECO:0000313" key="2">
    <source>
        <dbReference type="EMBL" id="MBD3107023.1"/>
    </source>
</evidence>
<dbReference type="Proteomes" id="UP000602076">
    <property type="component" value="Unassembled WGS sequence"/>
</dbReference>
<dbReference type="Pfam" id="PF02645">
    <property type="entry name" value="DegV"/>
    <property type="match status" value="1"/>
</dbReference>
<proteinExistence type="predicted"/>